<organism evidence="9 10">
    <name type="scientific">Trichomonas vaginalis (strain ATCC PRA-98 / G3)</name>
    <dbReference type="NCBI Taxonomy" id="412133"/>
    <lineage>
        <taxon>Eukaryota</taxon>
        <taxon>Metamonada</taxon>
        <taxon>Parabasalia</taxon>
        <taxon>Trichomonadida</taxon>
        <taxon>Trichomonadidae</taxon>
        <taxon>Trichomonas</taxon>
    </lineage>
</organism>
<feature type="chain" id="PRO_5002643658" evidence="7">
    <location>
        <begin position="20"/>
        <end position="352"/>
    </location>
</feature>
<protein>
    <submittedName>
        <fullName evidence="9">Integral membrane protein, putative</fullName>
    </submittedName>
</protein>
<evidence type="ECO:0000256" key="5">
    <source>
        <dbReference type="SAM" id="MobiDB-lite"/>
    </source>
</evidence>
<name>A2G6P3_TRIV3</name>
<keyword evidence="4 6" id="KW-0472">Membrane</keyword>
<feature type="region of interest" description="Disordered" evidence="5">
    <location>
        <begin position="323"/>
        <end position="352"/>
    </location>
</feature>
<feature type="domain" description="EamA" evidence="8">
    <location>
        <begin position="7"/>
        <end position="149"/>
    </location>
</feature>
<keyword evidence="2 6" id="KW-0812">Transmembrane</keyword>
<accession>A2G6P3</accession>
<feature type="transmembrane region" description="Helical" evidence="6">
    <location>
        <begin position="197"/>
        <end position="218"/>
    </location>
</feature>
<dbReference type="Proteomes" id="UP000001542">
    <property type="component" value="Unassembled WGS sequence"/>
</dbReference>
<feature type="transmembrane region" description="Helical" evidence="6">
    <location>
        <begin position="42"/>
        <end position="59"/>
    </location>
</feature>
<evidence type="ECO:0000259" key="8">
    <source>
        <dbReference type="Pfam" id="PF00892"/>
    </source>
</evidence>
<feature type="signal peptide" evidence="7">
    <location>
        <begin position="1"/>
        <end position="19"/>
    </location>
</feature>
<feature type="compositionally biased region" description="Basic and acidic residues" evidence="5">
    <location>
        <begin position="323"/>
        <end position="340"/>
    </location>
</feature>
<dbReference type="RefSeq" id="XP_001300097.1">
    <property type="nucleotide sequence ID" value="XM_001300096.1"/>
</dbReference>
<gene>
    <name evidence="9" type="ORF">TVAG_128430</name>
</gene>
<feature type="transmembrane region" description="Helical" evidence="6">
    <location>
        <begin position="138"/>
        <end position="156"/>
    </location>
</feature>
<dbReference type="eggNOG" id="ENOG502SAK2">
    <property type="taxonomic scope" value="Eukaryota"/>
</dbReference>
<dbReference type="KEGG" id="tva:4744824"/>
<feature type="compositionally biased region" description="Acidic residues" evidence="5">
    <location>
        <begin position="341"/>
        <end position="352"/>
    </location>
</feature>
<comment type="subcellular location">
    <subcellularLocation>
        <location evidence="1">Membrane</location>
        <topology evidence="1">Multi-pass membrane protein</topology>
    </subcellularLocation>
</comment>
<dbReference type="EMBL" id="DS114498">
    <property type="protein sequence ID" value="EAX87167.1"/>
    <property type="molecule type" value="Genomic_DNA"/>
</dbReference>
<dbReference type="PANTHER" id="PTHR32322">
    <property type="entry name" value="INNER MEMBRANE TRANSPORTER"/>
    <property type="match status" value="1"/>
</dbReference>
<reference evidence="9" key="2">
    <citation type="journal article" date="2007" name="Science">
        <title>Draft genome sequence of the sexually transmitted pathogen Trichomonas vaginalis.</title>
        <authorList>
            <person name="Carlton J.M."/>
            <person name="Hirt R.P."/>
            <person name="Silva J.C."/>
            <person name="Delcher A.L."/>
            <person name="Schatz M."/>
            <person name="Zhao Q."/>
            <person name="Wortman J.R."/>
            <person name="Bidwell S.L."/>
            <person name="Alsmark U.C.M."/>
            <person name="Besteiro S."/>
            <person name="Sicheritz-Ponten T."/>
            <person name="Noel C.J."/>
            <person name="Dacks J.B."/>
            <person name="Foster P.G."/>
            <person name="Simillion C."/>
            <person name="Van de Peer Y."/>
            <person name="Miranda-Saavedra D."/>
            <person name="Barton G.J."/>
            <person name="Westrop G.D."/>
            <person name="Mueller S."/>
            <person name="Dessi D."/>
            <person name="Fiori P.L."/>
            <person name="Ren Q."/>
            <person name="Paulsen I."/>
            <person name="Zhang H."/>
            <person name="Bastida-Corcuera F.D."/>
            <person name="Simoes-Barbosa A."/>
            <person name="Brown M.T."/>
            <person name="Hayes R.D."/>
            <person name="Mukherjee M."/>
            <person name="Okumura C.Y."/>
            <person name="Schneider R."/>
            <person name="Smith A.J."/>
            <person name="Vanacova S."/>
            <person name="Villalvazo M."/>
            <person name="Haas B.J."/>
            <person name="Pertea M."/>
            <person name="Feldblyum T.V."/>
            <person name="Utterback T.R."/>
            <person name="Shu C.L."/>
            <person name="Osoegawa K."/>
            <person name="de Jong P.J."/>
            <person name="Hrdy I."/>
            <person name="Horvathova L."/>
            <person name="Zubacova Z."/>
            <person name="Dolezal P."/>
            <person name="Malik S.B."/>
            <person name="Logsdon J.M. Jr."/>
            <person name="Henze K."/>
            <person name="Gupta A."/>
            <person name="Wang C.C."/>
            <person name="Dunne R.L."/>
            <person name="Upcroft J.A."/>
            <person name="Upcroft P."/>
            <person name="White O."/>
            <person name="Salzberg S.L."/>
            <person name="Tang P."/>
            <person name="Chiu C.-H."/>
            <person name="Lee Y.-S."/>
            <person name="Embley T.M."/>
            <person name="Coombs G.H."/>
            <person name="Mottram J.C."/>
            <person name="Tachezy J."/>
            <person name="Fraser-Liggett C.M."/>
            <person name="Johnson P.J."/>
        </authorList>
    </citation>
    <scope>NUCLEOTIDE SEQUENCE [LARGE SCALE GENOMIC DNA]</scope>
    <source>
        <strain evidence="9">G3</strain>
    </source>
</reference>
<dbReference type="InterPro" id="IPR050638">
    <property type="entry name" value="AA-Vitamin_Transporters"/>
</dbReference>
<feature type="transmembrane region" description="Helical" evidence="6">
    <location>
        <begin position="292"/>
        <end position="315"/>
    </location>
</feature>
<dbReference type="AlphaFoldDB" id="A2G6P3"/>
<keyword evidence="7" id="KW-0732">Signal</keyword>
<evidence type="ECO:0000256" key="7">
    <source>
        <dbReference type="SAM" id="SignalP"/>
    </source>
</evidence>
<evidence type="ECO:0000256" key="2">
    <source>
        <dbReference type="ARBA" id="ARBA00022692"/>
    </source>
</evidence>
<keyword evidence="3 6" id="KW-1133">Transmembrane helix</keyword>
<feature type="transmembrane region" description="Helical" evidence="6">
    <location>
        <begin position="168"/>
        <end position="190"/>
    </location>
</feature>
<evidence type="ECO:0000313" key="9">
    <source>
        <dbReference type="EMBL" id="EAX87167.1"/>
    </source>
</evidence>
<evidence type="ECO:0000256" key="1">
    <source>
        <dbReference type="ARBA" id="ARBA00004141"/>
    </source>
</evidence>
<dbReference type="InterPro" id="IPR000620">
    <property type="entry name" value="EamA_dom"/>
</dbReference>
<dbReference type="SMR" id="A2G6P3"/>
<dbReference type="PANTHER" id="PTHR32322:SF2">
    <property type="entry name" value="EAMA DOMAIN-CONTAINING PROTEIN"/>
    <property type="match status" value="1"/>
</dbReference>
<dbReference type="OrthoDB" id="10261933at2759"/>
<dbReference type="InParanoid" id="A2G6P3"/>
<dbReference type="VEuPathDB" id="TrichDB:TVAG_128430"/>
<feature type="transmembrane region" description="Helical" evidence="6">
    <location>
        <begin position="267"/>
        <end position="286"/>
    </location>
</feature>
<evidence type="ECO:0000256" key="6">
    <source>
        <dbReference type="SAM" id="Phobius"/>
    </source>
</evidence>
<evidence type="ECO:0000256" key="3">
    <source>
        <dbReference type="ARBA" id="ARBA00022989"/>
    </source>
</evidence>
<proteinExistence type="predicted"/>
<dbReference type="VEuPathDB" id="TrichDB:TVAGG3_0032930"/>
<feature type="transmembrane region" description="Helical" evidence="6">
    <location>
        <begin position="238"/>
        <end position="260"/>
    </location>
</feature>
<sequence>MQCTLWVAISFVFCATVYGASSAAAAEGIKYWTPEMLIMGRMLWGFIFCLFTLIFRIIFEDGYKQICRAHFLSGPWPYINIAIGGLLNLGIPHSLIYIAQQWIPSAAVQLSKPLQPLGSIIANCILPIDEKLTLHKGLALLSAIIGVSLGAVPSFRHTHGKASGGQVGLGYALLVLAMILFGAAASWFRWRTPNVDITISSLLQTFFSFWFDMIWSLIMDGPKKFRDTFINCTAYGWIWPVLLGVLGSGMAVHGFMYLVAHLGSVGAGFIPFAQIIVGVTIGVVILHEWKGFLWWEIFLNVLGLIFLALSLVIGFMKDKDDMAQQEKHGEEEEEHAHGEEEQLDETDELAEL</sequence>
<dbReference type="GO" id="GO:0016020">
    <property type="term" value="C:membrane"/>
    <property type="evidence" value="ECO:0007669"/>
    <property type="project" value="UniProtKB-SubCell"/>
</dbReference>
<evidence type="ECO:0000313" key="10">
    <source>
        <dbReference type="Proteomes" id="UP000001542"/>
    </source>
</evidence>
<keyword evidence="10" id="KW-1185">Reference proteome</keyword>
<evidence type="ECO:0000256" key="4">
    <source>
        <dbReference type="ARBA" id="ARBA00023136"/>
    </source>
</evidence>
<reference evidence="9" key="1">
    <citation type="submission" date="2006-10" db="EMBL/GenBank/DDBJ databases">
        <authorList>
            <person name="Amadeo P."/>
            <person name="Zhao Q."/>
            <person name="Wortman J."/>
            <person name="Fraser-Liggett C."/>
            <person name="Carlton J."/>
        </authorList>
    </citation>
    <scope>NUCLEOTIDE SEQUENCE</scope>
    <source>
        <strain evidence="9">G3</strain>
    </source>
</reference>
<dbReference type="Pfam" id="PF00892">
    <property type="entry name" value="EamA"/>
    <property type="match status" value="1"/>
</dbReference>